<feature type="region of interest" description="Disordered" evidence="1">
    <location>
        <begin position="1"/>
        <end position="30"/>
    </location>
</feature>
<organism evidence="2 3">
    <name type="scientific">Brassica napus</name>
    <name type="common">Rape</name>
    <dbReference type="NCBI Taxonomy" id="3708"/>
    <lineage>
        <taxon>Eukaryota</taxon>
        <taxon>Viridiplantae</taxon>
        <taxon>Streptophyta</taxon>
        <taxon>Embryophyta</taxon>
        <taxon>Tracheophyta</taxon>
        <taxon>Spermatophyta</taxon>
        <taxon>Magnoliopsida</taxon>
        <taxon>eudicotyledons</taxon>
        <taxon>Gunneridae</taxon>
        <taxon>Pentapetalae</taxon>
        <taxon>rosids</taxon>
        <taxon>malvids</taxon>
        <taxon>Brassicales</taxon>
        <taxon>Brassicaceae</taxon>
        <taxon>Brassiceae</taxon>
        <taxon>Brassica</taxon>
    </lineage>
</organism>
<reference evidence="2 3" key="1">
    <citation type="journal article" date="2014" name="Science">
        <title>Plant genetics. Early allopolyploid evolution in the post-Neolithic Brassica napus oilseed genome.</title>
        <authorList>
            <person name="Chalhoub B."/>
            <person name="Denoeud F."/>
            <person name="Liu S."/>
            <person name="Parkin I.A."/>
            <person name="Tang H."/>
            <person name="Wang X."/>
            <person name="Chiquet J."/>
            <person name="Belcram H."/>
            <person name="Tong C."/>
            <person name="Samans B."/>
            <person name="Correa M."/>
            <person name="Da Silva C."/>
            <person name="Just J."/>
            <person name="Falentin C."/>
            <person name="Koh C.S."/>
            <person name="Le Clainche I."/>
            <person name="Bernard M."/>
            <person name="Bento P."/>
            <person name="Noel B."/>
            <person name="Labadie K."/>
            <person name="Alberti A."/>
            <person name="Charles M."/>
            <person name="Arnaud D."/>
            <person name="Guo H."/>
            <person name="Daviaud C."/>
            <person name="Alamery S."/>
            <person name="Jabbari K."/>
            <person name="Zhao M."/>
            <person name="Edger P.P."/>
            <person name="Chelaifa H."/>
            <person name="Tack D."/>
            <person name="Lassalle G."/>
            <person name="Mestiri I."/>
            <person name="Schnel N."/>
            <person name="Le Paslier M.C."/>
            <person name="Fan G."/>
            <person name="Renault V."/>
            <person name="Bayer P.E."/>
            <person name="Golicz A.A."/>
            <person name="Manoli S."/>
            <person name="Lee T.H."/>
            <person name="Thi V.H."/>
            <person name="Chalabi S."/>
            <person name="Hu Q."/>
            <person name="Fan C."/>
            <person name="Tollenaere R."/>
            <person name="Lu Y."/>
            <person name="Battail C."/>
            <person name="Shen J."/>
            <person name="Sidebottom C.H."/>
            <person name="Wang X."/>
            <person name="Canaguier A."/>
            <person name="Chauveau A."/>
            <person name="Berard A."/>
            <person name="Deniot G."/>
            <person name="Guan M."/>
            <person name="Liu Z."/>
            <person name="Sun F."/>
            <person name="Lim Y.P."/>
            <person name="Lyons E."/>
            <person name="Town C.D."/>
            <person name="Bancroft I."/>
            <person name="Wang X."/>
            <person name="Meng J."/>
            <person name="Ma J."/>
            <person name="Pires J.C."/>
            <person name="King G.J."/>
            <person name="Brunel D."/>
            <person name="Delourme R."/>
            <person name="Renard M."/>
            <person name="Aury J.M."/>
            <person name="Adams K.L."/>
            <person name="Batley J."/>
            <person name="Snowdon R.J."/>
            <person name="Tost J."/>
            <person name="Edwards D."/>
            <person name="Zhou Y."/>
            <person name="Hua W."/>
            <person name="Sharpe A.G."/>
            <person name="Paterson A.H."/>
            <person name="Guan C."/>
            <person name="Wincker P."/>
        </authorList>
    </citation>
    <scope>NUCLEOTIDE SEQUENCE [LARGE SCALE GENOMIC DNA]</scope>
    <source>
        <strain evidence="3">cv. Darmor-bzh</strain>
    </source>
</reference>
<dbReference type="Gramene" id="CDY29030">
    <property type="protein sequence ID" value="CDY29030"/>
    <property type="gene ID" value="GSBRNA2T00041766001"/>
</dbReference>
<dbReference type="Proteomes" id="UP000028999">
    <property type="component" value="Unassembled WGS sequence"/>
</dbReference>
<dbReference type="PaxDb" id="3708-A0A078GRB8"/>
<keyword evidence="3" id="KW-1185">Reference proteome</keyword>
<name>A0A078GRB8_BRANA</name>
<dbReference type="AlphaFoldDB" id="A0A078GRB8"/>
<gene>
    <name evidence="2" type="primary">BnaC07g32360D</name>
    <name evidence="2" type="ORF">GSBRNA2T00041766001</name>
</gene>
<protein>
    <submittedName>
        <fullName evidence="2">BnaC07g32360D protein</fullName>
    </submittedName>
</protein>
<accession>A0A078GRB8</accession>
<dbReference type="EMBL" id="LK032229">
    <property type="protein sequence ID" value="CDY29030.1"/>
    <property type="molecule type" value="Genomic_DNA"/>
</dbReference>
<proteinExistence type="predicted"/>
<sequence length="72" mass="7973">MLLSMAMMVTTPPSLSRHPSGTTGTTRRYSPPDVTLLTLLLSSPCSLPGRISPRRRRFLYTSSRPCCVSSWC</sequence>
<feature type="compositionally biased region" description="Polar residues" evidence="1">
    <location>
        <begin position="11"/>
        <end position="28"/>
    </location>
</feature>
<evidence type="ECO:0000256" key="1">
    <source>
        <dbReference type="SAM" id="MobiDB-lite"/>
    </source>
</evidence>
<evidence type="ECO:0000313" key="2">
    <source>
        <dbReference type="EMBL" id="CDY29030.1"/>
    </source>
</evidence>
<evidence type="ECO:0000313" key="3">
    <source>
        <dbReference type="Proteomes" id="UP000028999"/>
    </source>
</evidence>